<dbReference type="InterPro" id="IPR000403">
    <property type="entry name" value="PI3/4_kinase_cat_dom"/>
</dbReference>
<dbReference type="STRING" id="109280.ENSHCOP00000001677"/>
<dbReference type="GO" id="GO:0006281">
    <property type="term" value="P:DNA repair"/>
    <property type="evidence" value="ECO:0007669"/>
    <property type="project" value="TreeGrafter"/>
</dbReference>
<dbReference type="CDD" id="cd05163">
    <property type="entry name" value="PIKK_TRRAP"/>
    <property type="match status" value="1"/>
</dbReference>
<dbReference type="PROSITE" id="PS50290">
    <property type="entry name" value="PI3_4_KINASE_3"/>
    <property type="match status" value="1"/>
</dbReference>
<dbReference type="Proteomes" id="UP000264820">
    <property type="component" value="Unplaced"/>
</dbReference>
<proteinExistence type="inferred from homology"/>
<feature type="region of interest" description="Disordered" evidence="2">
    <location>
        <begin position="1690"/>
        <end position="1724"/>
    </location>
</feature>
<evidence type="ECO:0000256" key="1">
    <source>
        <dbReference type="ARBA" id="ARBA00007234"/>
    </source>
</evidence>
<protein>
    <submittedName>
        <fullName evidence="6">Transformation/transcription domain-associated protein</fullName>
    </submittedName>
</protein>
<dbReference type="PANTHER" id="PTHR11139">
    <property type="entry name" value="ATAXIA TELANGIECTASIA MUTATED ATM -RELATED"/>
    <property type="match status" value="1"/>
</dbReference>
<feature type="domain" description="PI3K/PI4K catalytic" evidence="3">
    <location>
        <begin position="3175"/>
        <end position="3498"/>
    </location>
</feature>
<evidence type="ECO:0000313" key="7">
    <source>
        <dbReference type="Proteomes" id="UP000264820"/>
    </source>
</evidence>
<dbReference type="Pfam" id="PF20175">
    <property type="entry name" value="Tra1_central"/>
    <property type="match status" value="1"/>
</dbReference>
<dbReference type="GO" id="GO:0000124">
    <property type="term" value="C:SAGA complex"/>
    <property type="evidence" value="ECO:0007669"/>
    <property type="project" value="TreeGrafter"/>
</dbReference>
<dbReference type="InterPro" id="IPR003151">
    <property type="entry name" value="PIK-rel_kinase_FAT"/>
</dbReference>
<sequence>MVKGMLQLLTNCPSETAHLRKELLIAAKHILTTELRNQFIPCMDKLFDESILIGSGYTARETLRPLAYSTLADLVHHVRQNLPLTDLSLAVQLFAKNIDDESLPSNIQTMSCKLLLNLVDCIRSKSEQENGNGRDILMRMLEVFVLKFHTIARYQLVSIFKKCKPQSEMGVVEPGVLPGVPATPTPSITPAIPPPAPPTPVSSAPQPPAAAFDRQGEKEDKQTFQVSDCRSLVKTLVCGVKTITWGITSCKAPGEAQFIPNKQLQPKETQIYIKLVKYAMQALDIYQVQVANNQQAYIRVANCQAVRMKEEKEVLEHFAGVFTMMNPLTFKEIFQTTVPYMVERISKNYALQIVANSFLANLSTSALFATILVEYLLERLPEMGSNVELSNLYLKLFKLVFGSVSLFAAENEQMLKPHLHKIVNSSMELAQSAKEPYNYFLFLRALFRSIGGGSHDLLYQEFLPLLPNLLQGLNMLQSGLHKQHMKDLFVELCLTVPVRLSSLLPYLPMLMDPLVSALNGSQTLVSQGLRTLELCVDNLQPDFLYDHIQPVRAELMQALWRTLRNPAETISHVAYRVLGKFGGSNRKMLKESQRLHYVVTEVQGPSIKAEFTDCKASIQLPMEKAIETALDCLKSANTEPYYRRQAWEVIKCFLVAMTSLDDNKHALYQLLSHPNFTEKWIPNVIISHRYKAQDTPARRTFEQALTGAFMSAVIKDLRPSALPFVASLIRHYTMVAVAQQCGPFLLPCYQLGSQPSTAMFHSEENGSKGMDPLVLIDAIAICMAYEEKELCKIGEVALAVIFDVASIILGSKERACQLPLFSYIVERLCACCYEQAWYAKLGGVVSIKFLMERLPLIWVLQNQLTFLKALLFVMMDLTGEVSNGAVAMAKTTLEQLLVRCATPLKDEEKTEDLLTAQDKSFHMVTHDLVREVTSPNSTVRKQAMHSLQVLAQVTGKSVTVIMEPHKEVLQDMVPPKKHLLRHQPANAQIGLMEGNTFCTTLQPRLFTMDLNVMEHKVFYTELLNLCEADDAALMKLPCYKSLPSLVPLRIAALNALAACNYLPQSREKIIAALFKALNSTNSELQEAGEACMRKFLEGATIEVDQIHTHMRPLLMMLGDYRSLTLNVVNRLTSVTRLFPNSFNDKFCDQMMQHLRKWMEVVVITHKGGQRSDGSEMKICSAIINLFHLIPAAPQTLVKPLLEVVMKTERAMLIEAGSPFREPLIKFLTRHPSQTVELFMMEATLNDPQWSRMFMSFLKHKDAKPLRDVLASNPNRFVTLLVPAGTAATVRPGSPSTTTARLDLQFQAIKIISIIVKNDEGWLAGQHSLVNQLRRVWVSEAFQERHRKDNMAATNWKEPKLLAYCLLSYCKRNYSEIELLFQLLRAFTGRFLCNMTFLKEYMEEEIPRNYSIVQKRALFFRFVEFNDPHFNDELKAKVLQHILNPAFLYSFEKGEGEQLLGPPNPEGDNPESITSVFITKVLDPEKQADLLDSLRICLLQFSTLLVEHAPHHIHDNNKSRNSKLRRLMTFAWPCLLPKACVDPACKYSGHLLLAHIIAKFAIHKKIVLQVFHSLLKAHTMEARAIVRQAMAILTPAVPARMEDGHQMLTHWTRKIIVEEGHTVPQLVHILHLIVQHFRVYYPVRHHLVQHMISAMQRLGFTPTVTIEHRKLAVDLAEVVIKWELQRIKDQLPDSDAEGGSSGEGTSGAVKGGLSADGGTPGQDAKRFRIASGTASTVFGRSQSMPGTETMLAKPVDKQHTDTVVNFLIRIACQVNDSTNVAGSPGELLSRRCVSLMKTALRPDMWPRAELKLQWFDRLLMTVEQPAQANFSNICTGLEILCFLLSVLQSPAILAHFKPLQRGIAACMTCGNTKVLRAVHSLLSRLMSIFPTEPSTSNVASKYEELECLYAAVGKVIYEGLTNYEKATSNTNPTQLFGTLMILKSACSYNASYIDRLISVFMRSLQKMVREHLSPQQANPTVTETSTVTSELVMLSLDLVKTRLSVMSMEMRKNFIQVILTSLIEKSPDPKILRAVVKIVEEWVKNNSPMAANQMPNIREKSILLVKMMTYIEKRFPDELELNAQFLDLVNYVYRDETLSGSDITSKLEPAFLSGLRCTQPLIRAKFFEVFDASMKRRVYERLLYICCSQNWEAMGNHFWIKQCIELLLAVCERNTIIGTSCQGSMLPSITNVINLADSHDRAAFAMATHVKQEPRERETSETKEEDVEIDIELAPGDQTALPKTKDQAERDAGNQLHMLTNRHDKFLDSLREVKTGALLNALVQLCHIATPLAERSWVQLFPRLWKILSDRQQHALSGEMSPFLCSGSHQAQRDCQPSALNCFVEAMSQCVPPIPMRPCVLKYLGKTHNLWLRSTLMLEQQAFEKGLSLHSKPKQSAEVYEQESITPPQQEILDSLAELYSLLQEEDMWAGLWQKRCKFPETATAIAYEQHGFFEQAQESYEKAMEKARKEHERSNVSPAIFPEYQLWEDHWIRCSKELNQWEPLTEYGQSKAHSNPYLVLECAWRVSNWAAMKEALVQVELSCPKEMAWKVNMHRGYLAICHPEEQQLNFIERLVEMASSLAIREWRRLPHIVSHVHTPLLQAAQQIIELQEAAQINAGLQPTNLGRNTSLHDMKTVVKTWRNRLPIVSDDLSHWSSIFMWRQHHYQAIVTAYETNTQHDPNNNNAMLGVHASASAIIQYGKIGRKQGLVNVALDILSRIHTIPTVPIVDCFQKIRQQVKCYLQLAGVMGKNECMQGLEVIESTNLKYFTKEMTAEFYALKGMFLAQINKSEEANKAFSAAVQMHDVLVKAWAMWGDYLENIFVKDRQLHLGVSAITCYLHACRHQNESKSRKYLAKVLWLLSFDDKDTLANAVDKYCIGVPPIQWLAWIPQLLTCLVGSEGKPLLNLISQVGRVYPQAVYFPIRTLYLTLKIEQRERYKSDASGQQQPASVGSQSHSGASDPGPIRATAPMWRCSRIMHMQRELHPTLLSSLEGIVDQMVWFRENWHEEVLRQLQQGLAKCYSVAFEKSGAVSDAKITPHTLNFVKKLVSTFGVGLENVSNVSTMFSSAASESLARRAQATAQDPVFQKMKGQFTTDFDFSVPGSMKLHNLISKLKKWIKILEAKTKQLPKFFLIEEKCRFLSNFSAQTAEVEIPGEFLMPKPTHYYIKIARFMPRVEIVQKHNTAARRLYIRGHNGKIYPYLVMNDACLTESRREERVLQLLRLLNPCLEKRKETTKRHLFFTVPRVVAVSPQMRLVEDNPSSLSLVEIYKQRCAKKGIEHDNPISRYYDRLATVQARGTQASHQVLRDILKEVQGNMVPRSMLKEWALHTFPNATDYWTFRKMFTIQLALIGLAEFMLHLNRLNPEMLQIAQDTGKLNVSYFRFDINDATGDLDANRPVPFRLTPNISEFLTTIGVSGPLTASMIAVARCFAQPNFKVDGILKAVLRDEIIAWHKKTQEDTSMPLSPAGQPENMDSQQLVSLVQKAVTAIMTRLHNLAQFEGGESKVNTLVAAANSLDNLCRMDPAWHPWL</sequence>
<dbReference type="GO" id="GO:0035267">
    <property type="term" value="C:NuA4 histone acetyltransferase complex"/>
    <property type="evidence" value="ECO:0007669"/>
    <property type="project" value="TreeGrafter"/>
</dbReference>
<dbReference type="InterPro" id="IPR011989">
    <property type="entry name" value="ARM-like"/>
</dbReference>
<dbReference type="InterPro" id="IPR050517">
    <property type="entry name" value="DDR_Repair_Kinase"/>
</dbReference>
<dbReference type="Gene3D" id="1.25.10.10">
    <property type="entry name" value="Leucine-rich Repeat Variant"/>
    <property type="match status" value="1"/>
</dbReference>
<dbReference type="SUPFAM" id="SSF48371">
    <property type="entry name" value="ARM repeat"/>
    <property type="match status" value="2"/>
</dbReference>
<feature type="region of interest" description="Disordered" evidence="2">
    <location>
        <begin position="182"/>
        <end position="217"/>
    </location>
</feature>
<evidence type="ECO:0000259" key="5">
    <source>
        <dbReference type="PROSITE" id="PS51190"/>
    </source>
</evidence>
<feature type="region of interest" description="Disordered" evidence="2">
    <location>
        <begin position="2940"/>
        <end position="2966"/>
    </location>
</feature>
<feature type="domain" description="FAT" evidence="4">
    <location>
        <begin position="2359"/>
        <end position="2930"/>
    </location>
</feature>
<dbReference type="Pfam" id="PF02259">
    <property type="entry name" value="FAT"/>
    <property type="match status" value="1"/>
</dbReference>
<dbReference type="GeneTree" id="ENSGT00390000017961"/>
<dbReference type="SMART" id="SM00146">
    <property type="entry name" value="PI3Kc"/>
    <property type="match status" value="1"/>
</dbReference>
<dbReference type="PROSITE" id="PS51190">
    <property type="entry name" value="FATC"/>
    <property type="match status" value="1"/>
</dbReference>
<dbReference type="InterPro" id="IPR011009">
    <property type="entry name" value="Kinase-like_dom_sf"/>
</dbReference>
<dbReference type="PROSITE" id="PS51189">
    <property type="entry name" value="FAT"/>
    <property type="match status" value="1"/>
</dbReference>
<feature type="compositionally biased region" description="Polar residues" evidence="2">
    <location>
        <begin position="2943"/>
        <end position="2959"/>
    </location>
</feature>
<dbReference type="SMART" id="SM01343">
    <property type="entry name" value="FATC"/>
    <property type="match status" value="1"/>
</dbReference>
<organism evidence="6 7">
    <name type="scientific">Hippocampus comes</name>
    <name type="common">Tiger tail seahorse</name>
    <dbReference type="NCBI Taxonomy" id="109280"/>
    <lineage>
        <taxon>Eukaryota</taxon>
        <taxon>Metazoa</taxon>
        <taxon>Chordata</taxon>
        <taxon>Craniata</taxon>
        <taxon>Vertebrata</taxon>
        <taxon>Euteleostomi</taxon>
        <taxon>Actinopterygii</taxon>
        <taxon>Neopterygii</taxon>
        <taxon>Teleostei</taxon>
        <taxon>Neoteleostei</taxon>
        <taxon>Acanthomorphata</taxon>
        <taxon>Syngnathiaria</taxon>
        <taxon>Syngnathiformes</taxon>
        <taxon>Syngnathoidei</taxon>
        <taxon>Syngnathidae</taxon>
        <taxon>Hippocampus</taxon>
    </lineage>
</organism>
<evidence type="ECO:0000256" key="2">
    <source>
        <dbReference type="SAM" id="MobiDB-lite"/>
    </source>
</evidence>
<name>A0A3Q2XDQ8_HIPCM</name>
<dbReference type="GO" id="GO:0005634">
    <property type="term" value="C:nucleus"/>
    <property type="evidence" value="ECO:0007669"/>
    <property type="project" value="TreeGrafter"/>
</dbReference>
<dbReference type="InterPro" id="IPR046807">
    <property type="entry name" value="Tra1_central"/>
</dbReference>
<dbReference type="Ensembl" id="ENSHCOT00000011688.1">
    <property type="protein sequence ID" value="ENSHCOP00000001677.1"/>
    <property type="gene ID" value="ENSHCOG00000002728.1"/>
</dbReference>
<feature type="domain" description="FATC" evidence="5">
    <location>
        <begin position="3502"/>
        <end position="3534"/>
    </location>
</feature>
<reference evidence="6" key="2">
    <citation type="submission" date="2025-09" db="UniProtKB">
        <authorList>
            <consortium name="Ensembl"/>
        </authorList>
    </citation>
    <scope>IDENTIFICATION</scope>
</reference>
<dbReference type="SUPFAM" id="SSF56112">
    <property type="entry name" value="Protein kinase-like (PK-like)"/>
    <property type="match status" value="1"/>
</dbReference>
<keyword evidence="7" id="KW-1185">Reference proteome</keyword>
<dbReference type="InterPro" id="IPR016024">
    <property type="entry name" value="ARM-type_fold"/>
</dbReference>
<dbReference type="GO" id="GO:0006355">
    <property type="term" value="P:regulation of DNA-templated transcription"/>
    <property type="evidence" value="ECO:0007669"/>
    <property type="project" value="TreeGrafter"/>
</dbReference>
<evidence type="ECO:0000259" key="3">
    <source>
        <dbReference type="PROSITE" id="PS50290"/>
    </source>
</evidence>
<evidence type="ECO:0000313" key="6">
    <source>
        <dbReference type="Ensembl" id="ENSHCOP00000001677.1"/>
    </source>
</evidence>
<accession>A0A3Q2XDQ8</accession>
<comment type="similarity">
    <text evidence="1">Belongs to the PI3/PI4-kinase family. TRA1 subfamily.</text>
</comment>
<dbReference type="PANTHER" id="PTHR11139:SF1">
    <property type="entry name" value="TRANSFORMATION_TRANSCRIPTION DOMAIN-ASSOCIATED PROTEIN"/>
    <property type="match status" value="1"/>
</dbReference>
<dbReference type="InterPro" id="IPR003152">
    <property type="entry name" value="FATC_dom"/>
</dbReference>
<dbReference type="InterPro" id="IPR014009">
    <property type="entry name" value="PIK_FAT"/>
</dbReference>
<reference evidence="6" key="1">
    <citation type="submission" date="2025-08" db="UniProtKB">
        <authorList>
            <consortium name="Ensembl"/>
        </authorList>
    </citation>
    <scope>IDENTIFICATION</scope>
</reference>
<dbReference type="Pfam" id="PF20206">
    <property type="entry name" value="Tra1_ring"/>
    <property type="match status" value="1"/>
</dbReference>
<dbReference type="InterPro" id="IPR046805">
    <property type="entry name" value="Tra1_ring"/>
</dbReference>
<dbReference type="OMA" id="CLDLYGQ"/>
<feature type="compositionally biased region" description="Pro residues" evidence="2">
    <location>
        <begin position="191"/>
        <end position="208"/>
    </location>
</feature>
<dbReference type="Pfam" id="PF00454">
    <property type="entry name" value="PI3_PI4_kinase"/>
    <property type="match status" value="1"/>
</dbReference>
<evidence type="ECO:0000259" key="4">
    <source>
        <dbReference type="PROSITE" id="PS51189"/>
    </source>
</evidence>